<comment type="caution">
    <text evidence="2">The sequence shown here is derived from an EMBL/GenBank/DDBJ whole genome shotgun (WGS) entry which is preliminary data.</text>
</comment>
<dbReference type="EMBL" id="LGGI01000050">
    <property type="protein sequence ID" value="KUK67019.1"/>
    <property type="molecule type" value="Genomic_DNA"/>
</dbReference>
<feature type="domain" description="Glucose-6-phosphate isomerase prokaryote" evidence="1">
    <location>
        <begin position="61"/>
        <end position="193"/>
    </location>
</feature>
<evidence type="ECO:0000259" key="1">
    <source>
        <dbReference type="Pfam" id="PF06560"/>
    </source>
</evidence>
<dbReference type="GO" id="GO:0005737">
    <property type="term" value="C:cytoplasm"/>
    <property type="evidence" value="ECO:0007669"/>
    <property type="project" value="InterPro"/>
</dbReference>
<dbReference type="Gene3D" id="2.60.120.10">
    <property type="entry name" value="Jelly Rolls"/>
    <property type="match status" value="1"/>
</dbReference>
<dbReference type="Pfam" id="PF06560">
    <property type="entry name" value="GPI"/>
    <property type="match status" value="1"/>
</dbReference>
<dbReference type="InterPro" id="IPR010551">
    <property type="entry name" value="G6P_isomerase_prok"/>
</dbReference>
<gene>
    <name evidence="2" type="ORF">XD87_0379</name>
</gene>
<proteinExistence type="predicted"/>
<organism evidence="2 3">
    <name type="scientific">candidate division WS6 bacterium 36_33</name>
    <dbReference type="NCBI Taxonomy" id="1641388"/>
    <lineage>
        <taxon>Bacteria</taxon>
        <taxon>Candidatus Dojkabacteria</taxon>
    </lineage>
</organism>
<dbReference type="InterPro" id="IPR014710">
    <property type="entry name" value="RmlC-like_jellyroll"/>
</dbReference>
<evidence type="ECO:0000313" key="2">
    <source>
        <dbReference type="EMBL" id="KUK67019.1"/>
    </source>
</evidence>
<dbReference type="AlphaFoldDB" id="A0A101GYT2"/>
<protein>
    <submittedName>
        <fullName evidence="2">Glucose-6-phosphate isomerase, prokaryote</fullName>
    </submittedName>
</protein>
<dbReference type="Proteomes" id="UP000053469">
    <property type="component" value="Unassembled WGS sequence"/>
</dbReference>
<sequence>MARIDLKSSCGFPIVYDGEKLQVKDFSFKKKIEITIDDVRSQLLNKELNCPEIFYKKYKGLDNNDLYKDKGIKVNFYILPPNLAGIEFVKTRATKCAKYPRIFDFAYGGATVLIQKYTSPRKNRVIKASVKKKDKLIIPPDYEVVVVNTRQNSNLIFVEYYSVDAKPRVVLDERNGLAYYIIRKNAKQETVRNPSYKMVNEIEKVDWDKVRSDLGVTPKTPINKQIMRKYERFDWLFKEDSVQI</sequence>
<dbReference type="GO" id="GO:0006094">
    <property type="term" value="P:gluconeogenesis"/>
    <property type="evidence" value="ECO:0007669"/>
    <property type="project" value="InterPro"/>
</dbReference>
<dbReference type="GO" id="GO:0006096">
    <property type="term" value="P:glycolytic process"/>
    <property type="evidence" value="ECO:0007669"/>
    <property type="project" value="InterPro"/>
</dbReference>
<accession>A0A101GYT2</accession>
<evidence type="ECO:0000313" key="3">
    <source>
        <dbReference type="Proteomes" id="UP000053469"/>
    </source>
</evidence>
<name>A0A101GYT2_9BACT</name>
<keyword evidence="2" id="KW-0413">Isomerase</keyword>
<reference evidence="3" key="1">
    <citation type="journal article" date="2015" name="MBio">
        <title>Genome-Resolved Metagenomic Analysis Reveals Roles for Candidate Phyla and Other Microbial Community Members in Biogeochemical Transformations in Oil Reservoirs.</title>
        <authorList>
            <person name="Hu P."/>
            <person name="Tom L."/>
            <person name="Singh A."/>
            <person name="Thomas B.C."/>
            <person name="Baker B.J."/>
            <person name="Piceno Y.M."/>
            <person name="Andersen G.L."/>
            <person name="Banfield J.F."/>
        </authorList>
    </citation>
    <scope>NUCLEOTIDE SEQUENCE [LARGE SCALE GENOMIC DNA]</scope>
</reference>
<dbReference type="GO" id="GO:0004347">
    <property type="term" value="F:glucose-6-phosphate isomerase activity"/>
    <property type="evidence" value="ECO:0007669"/>
    <property type="project" value="InterPro"/>
</dbReference>